<evidence type="ECO:0008006" key="4">
    <source>
        <dbReference type="Google" id="ProtNLM"/>
    </source>
</evidence>
<reference evidence="3" key="1">
    <citation type="submission" date="2011-05" db="EMBL/GenBank/DDBJ databases">
        <authorList>
            <person name="Richards S.R."/>
            <person name="Qu J."/>
            <person name="Jiang H."/>
            <person name="Jhangiani S.N."/>
            <person name="Agravi P."/>
            <person name="Goodspeed R."/>
            <person name="Gross S."/>
            <person name="Mandapat C."/>
            <person name="Jackson L."/>
            <person name="Mathew T."/>
            <person name="Pu L."/>
            <person name="Thornton R."/>
            <person name="Saada N."/>
            <person name="Wilczek-Boney K.B."/>
            <person name="Lee S."/>
            <person name="Kovar C."/>
            <person name="Wu Y."/>
            <person name="Scherer S.E."/>
            <person name="Worley K.C."/>
            <person name="Muzny D.M."/>
            <person name="Gibbs R."/>
        </authorList>
    </citation>
    <scope>NUCLEOTIDE SEQUENCE</scope>
    <source>
        <strain evidence="3">Brora</strain>
    </source>
</reference>
<dbReference type="AlphaFoldDB" id="T1J122"/>
<dbReference type="eggNOG" id="ENOG502SDZD">
    <property type="taxonomic scope" value="Eukaryota"/>
</dbReference>
<sequence>MRSNSFEVLIKITRRLLVVCSTFGPHRDISSISIAMLLSWTSSVTIVLVIASVLAASASEDKRAWSDLNGAWGKRNWDQLRGVWGKRGAGQLPNSVWGKREDAPSDWNAFRGSWGKRNNWNKLQGVWGKRDSSDWNKLQGLWGKRASWTHSTDEDESSSSK</sequence>
<keyword evidence="1" id="KW-1133">Transmembrane helix</keyword>
<keyword evidence="1" id="KW-0812">Transmembrane</keyword>
<evidence type="ECO:0000256" key="1">
    <source>
        <dbReference type="SAM" id="Phobius"/>
    </source>
</evidence>
<feature type="transmembrane region" description="Helical" evidence="1">
    <location>
        <begin position="32"/>
        <end position="56"/>
    </location>
</feature>
<dbReference type="HOGENOM" id="CLU_1645870_0_0_1"/>
<evidence type="ECO:0000313" key="3">
    <source>
        <dbReference type="Proteomes" id="UP000014500"/>
    </source>
</evidence>
<dbReference type="EMBL" id="JH431752">
    <property type="status" value="NOT_ANNOTATED_CDS"/>
    <property type="molecule type" value="Genomic_DNA"/>
</dbReference>
<keyword evidence="1" id="KW-0472">Membrane</keyword>
<reference evidence="2" key="2">
    <citation type="submission" date="2015-02" db="UniProtKB">
        <authorList>
            <consortium name="EnsemblMetazoa"/>
        </authorList>
    </citation>
    <scope>IDENTIFICATION</scope>
</reference>
<proteinExistence type="predicted"/>
<dbReference type="EnsemblMetazoa" id="SMAR007238-RA">
    <property type="protein sequence ID" value="SMAR007238-PA"/>
    <property type="gene ID" value="SMAR007238"/>
</dbReference>
<evidence type="ECO:0000313" key="2">
    <source>
        <dbReference type="EnsemblMetazoa" id="SMAR007238-PA"/>
    </source>
</evidence>
<dbReference type="STRING" id="126957.T1J122"/>
<dbReference type="PhylomeDB" id="T1J122"/>
<dbReference type="Proteomes" id="UP000014500">
    <property type="component" value="Unassembled WGS sequence"/>
</dbReference>
<name>T1J122_STRMM</name>
<protein>
    <recommendedName>
        <fullName evidence="4">Prothoracicostatic peptide</fullName>
    </recommendedName>
</protein>
<accession>T1J122</accession>
<keyword evidence="3" id="KW-1185">Reference proteome</keyword>
<organism evidence="2 3">
    <name type="scientific">Strigamia maritima</name>
    <name type="common">European centipede</name>
    <name type="synonym">Geophilus maritimus</name>
    <dbReference type="NCBI Taxonomy" id="126957"/>
    <lineage>
        <taxon>Eukaryota</taxon>
        <taxon>Metazoa</taxon>
        <taxon>Ecdysozoa</taxon>
        <taxon>Arthropoda</taxon>
        <taxon>Myriapoda</taxon>
        <taxon>Chilopoda</taxon>
        <taxon>Pleurostigmophora</taxon>
        <taxon>Geophilomorpha</taxon>
        <taxon>Linotaeniidae</taxon>
        <taxon>Strigamia</taxon>
    </lineage>
</organism>